<evidence type="ECO:0000313" key="2">
    <source>
        <dbReference type="EMBL" id="MEX8191358.1"/>
    </source>
</evidence>
<dbReference type="InterPro" id="IPR013362">
    <property type="entry name" value="Pilus_4_PilV"/>
</dbReference>
<dbReference type="PROSITE" id="PS00409">
    <property type="entry name" value="PROKAR_NTER_METHYL"/>
    <property type="match status" value="1"/>
</dbReference>
<proteinExistence type="predicted"/>
<reference evidence="2 3" key="1">
    <citation type="journal article" date="2013" name="Int. J. Syst. Evol. Microbiol.">
        <title>Comamonas guangdongensis sp. nov., isolated from subterranean forest sediment, and emended description of the genus Comamonas.</title>
        <authorList>
            <person name="Zhang J."/>
            <person name="Wang Y."/>
            <person name="Zhou S."/>
            <person name="Wu C."/>
            <person name="He J."/>
            <person name="Li F."/>
        </authorList>
    </citation>
    <scope>NUCLEOTIDE SEQUENCE [LARGE SCALE GENOMIC DNA]</scope>
    <source>
        <strain evidence="2 3">CCTCC AB2011133</strain>
    </source>
</reference>
<dbReference type="Pfam" id="PF07963">
    <property type="entry name" value="N_methyl"/>
    <property type="match status" value="1"/>
</dbReference>
<keyword evidence="1" id="KW-0812">Transmembrane</keyword>
<dbReference type="InterPro" id="IPR012902">
    <property type="entry name" value="N_methyl_site"/>
</dbReference>
<evidence type="ECO:0000256" key="1">
    <source>
        <dbReference type="SAM" id="Phobius"/>
    </source>
</evidence>
<dbReference type="NCBIfam" id="TIGR02523">
    <property type="entry name" value="type_IV_pilV"/>
    <property type="match status" value="1"/>
</dbReference>
<dbReference type="Proteomes" id="UP001561046">
    <property type="component" value="Unassembled WGS sequence"/>
</dbReference>
<evidence type="ECO:0000313" key="3">
    <source>
        <dbReference type="Proteomes" id="UP001561046"/>
    </source>
</evidence>
<name>A0ABV3ZNZ6_9BURK</name>
<feature type="transmembrane region" description="Helical" evidence="1">
    <location>
        <begin position="33"/>
        <end position="53"/>
    </location>
</feature>
<keyword evidence="3" id="KW-1185">Reference proteome</keyword>
<dbReference type="EMBL" id="JBFYGN010000001">
    <property type="protein sequence ID" value="MEX8191358.1"/>
    <property type="molecule type" value="Genomic_DNA"/>
</dbReference>
<gene>
    <name evidence="2" type="primary">pilV</name>
    <name evidence="2" type="ORF">AB6724_00730</name>
</gene>
<dbReference type="RefSeq" id="WP_369336586.1">
    <property type="nucleotide sequence ID" value="NZ_JBFYGN010000001.1"/>
</dbReference>
<keyword evidence="1" id="KW-0472">Membrane</keyword>
<sequence>MNASVFSRRGPLRCPKRLLDPGRRQRGLSLVEVLVAIVVLSFGLLGMVGMQAFSLQATQQARLQGRAASLARELAEMMRGNKVVGTVNDATNNPYLGAFAVGSLSMGSNASYCLNVGNASSGCSSVLEVAKAEMTDWLARVDMELPGARVSVCFDAAPYDASGMPVWSCTAASADQTTAVIKIGWTRASTDNSKTDSSALENASTAPYLIFPVTSGNAASGT</sequence>
<organism evidence="2 3">
    <name type="scientific">Comamonas guangdongensis</name>
    <dbReference type="NCBI Taxonomy" id="510515"/>
    <lineage>
        <taxon>Bacteria</taxon>
        <taxon>Pseudomonadati</taxon>
        <taxon>Pseudomonadota</taxon>
        <taxon>Betaproteobacteria</taxon>
        <taxon>Burkholderiales</taxon>
        <taxon>Comamonadaceae</taxon>
        <taxon>Comamonas</taxon>
    </lineage>
</organism>
<keyword evidence="1" id="KW-1133">Transmembrane helix</keyword>
<accession>A0ABV3ZNZ6</accession>
<protein>
    <submittedName>
        <fullName evidence="2">Type IV pilus modification protein PilV</fullName>
    </submittedName>
</protein>
<dbReference type="NCBIfam" id="TIGR02532">
    <property type="entry name" value="IV_pilin_GFxxxE"/>
    <property type="match status" value="1"/>
</dbReference>
<comment type="caution">
    <text evidence="2">The sequence shown here is derived from an EMBL/GenBank/DDBJ whole genome shotgun (WGS) entry which is preliminary data.</text>
</comment>